<dbReference type="Proteomes" id="UP000013785">
    <property type="component" value="Unassembled WGS sequence"/>
</dbReference>
<dbReference type="PATRIC" id="fig|1158610.3.peg.261"/>
<reference evidence="3 4" key="1">
    <citation type="submission" date="2013-02" db="EMBL/GenBank/DDBJ databases">
        <title>The Genome Sequence of Enterococcus phoeniculicola BAA-412.</title>
        <authorList>
            <consortium name="The Broad Institute Genome Sequencing Platform"/>
            <consortium name="The Broad Institute Genome Sequencing Center for Infectious Disease"/>
            <person name="Earl A.M."/>
            <person name="Gilmore M.S."/>
            <person name="Lebreton F."/>
            <person name="Walker B."/>
            <person name="Young S.K."/>
            <person name="Zeng Q."/>
            <person name="Gargeya S."/>
            <person name="Fitzgerald M."/>
            <person name="Haas B."/>
            <person name="Abouelleil A."/>
            <person name="Alvarado L."/>
            <person name="Arachchi H.M."/>
            <person name="Berlin A.M."/>
            <person name="Chapman S.B."/>
            <person name="Dewar J."/>
            <person name="Goldberg J."/>
            <person name="Griggs A."/>
            <person name="Gujja S."/>
            <person name="Hansen M."/>
            <person name="Howarth C."/>
            <person name="Imamovic A."/>
            <person name="Larimer J."/>
            <person name="McCowan C."/>
            <person name="Murphy C."/>
            <person name="Neiman D."/>
            <person name="Pearson M."/>
            <person name="Priest M."/>
            <person name="Roberts A."/>
            <person name="Saif S."/>
            <person name="Shea T."/>
            <person name="Sisk P."/>
            <person name="Sykes S."/>
            <person name="Wortman J."/>
            <person name="Nusbaum C."/>
            <person name="Birren B."/>
        </authorList>
    </citation>
    <scope>NUCLEOTIDE SEQUENCE [LARGE SCALE GENOMIC DNA]</scope>
    <source>
        <strain evidence="3 4">ATCC BAA-412</strain>
    </source>
</reference>
<protein>
    <recommendedName>
        <fullName evidence="2">HTH merR-type domain-containing protein</fullName>
    </recommendedName>
</protein>
<dbReference type="InterPro" id="IPR009061">
    <property type="entry name" value="DNA-bd_dom_put_sf"/>
</dbReference>
<dbReference type="PANTHER" id="PTHR30204:SF97">
    <property type="entry name" value="MERR FAMILY REGULATORY PROTEIN"/>
    <property type="match status" value="1"/>
</dbReference>
<accession>R3WMP4</accession>
<dbReference type="PANTHER" id="PTHR30204">
    <property type="entry name" value="REDOX-CYCLING DRUG-SENSING TRANSCRIPTIONAL ACTIVATOR SOXR"/>
    <property type="match status" value="1"/>
</dbReference>
<dbReference type="SUPFAM" id="SSF46955">
    <property type="entry name" value="Putative DNA-binding domain"/>
    <property type="match status" value="1"/>
</dbReference>
<dbReference type="InterPro" id="IPR000551">
    <property type="entry name" value="MerR-type_HTH_dom"/>
</dbReference>
<dbReference type="eggNOG" id="COG0789">
    <property type="taxonomic scope" value="Bacteria"/>
</dbReference>
<dbReference type="EMBL" id="AJAT01000007">
    <property type="protein sequence ID" value="EOL48737.1"/>
    <property type="molecule type" value="Genomic_DNA"/>
</dbReference>
<gene>
    <name evidence="3" type="ORF">UC3_00287</name>
</gene>
<dbReference type="Pfam" id="PF06445">
    <property type="entry name" value="GyrI-like"/>
    <property type="match status" value="1"/>
</dbReference>
<dbReference type="AlphaFoldDB" id="R3WMP4"/>
<dbReference type="InterPro" id="IPR010499">
    <property type="entry name" value="AraC_E-bd"/>
</dbReference>
<proteinExistence type="predicted"/>
<comment type="caution">
    <text evidence="3">The sequence shown here is derived from an EMBL/GenBank/DDBJ whole genome shotgun (WGS) entry which is preliminary data.</text>
</comment>
<evidence type="ECO:0000259" key="2">
    <source>
        <dbReference type="PROSITE" id="PS50937"/>
    </source>
</evidence>
<dbReference type="Gene3D" id="3.20.80.10">
    <property type="entry name" value="Regulatory factor, effector binding domain"/>
    <property type="match status" value="1"/>
</dbReference>
<dbReference type="GO" id="GO:0003677">
    <property type="term" value="F:DNA binding"/>
    <property type="evidence" value="ECO:0007669"/>
    <property type="project" value="UniProtKB-KW"/>
</dbReference>
<evidence type="ECO:0000313" key="3">
    <source>
        <dbReference type="EMBL" id="EOL48737.1"/>
    </source>
</evidence>
<dbReference type="SUPFAM" id="SSF55136">
    <property type="entry name" value="Probable bacterial effector-binding domain"/>
    <property type="match status" value="1"/>
</dbReference>
<evidence type="ECO:0000256" key="1">
    <source>
        <dbReference type="ARBA" id="ARBA00023125"/>
    </source>
</evidence>
<dbReference type="HOGENOM" id="CLU_065103_2_2_9"/>
<dbReference type="STRING" id="154621.RV11_GL003231"/>
<dbReference type="InterPro" id="IPR047057">
    <property type="entry name" value="MerR_fam"/>
</dbReference>
<dbReference type="CDD" id="cd01107">
    <property type="entry name" value="HTH_BmrR"/>
    <property type="match status" value="1"/>
</dbReference>
<dbReference type="InterPro" id="IPR029442">
    <property type="entry name" value="GyrI-like"/>
</dbReference>
<evidence type="ECO:0000313" key="4">
    <source>
        <dbReference type="Proteomes" id="UP000013785"/>
    </source>
</evidence>
<name>R3WMP4_9ENTE</name>
<dbReference type="PROSITE" id="PS50937">
    <property type="entry name" value="HTH_MERR_2"/>
    <property type="match status" value="1"/>
</dbReference>
<dbReference type="RefSeq" id="WP_010766963.1">
    <property type="nucleotide sequence ID" value="NZ_ASWE01000004.1"/>
</dbReference>
<feature type="domain" description="HTH merR-type" evidence="2">
    <location>
        <begin position="1"/>
        <end position="71"/>
    </location>
</feature>
<dbReference type="SMART" id="SM00871">
    <property type="entry name" value="AraC_E_bind"/>
    <property type="match status" value="1"/>
</dbReference>
<dbReference type="eggNOG" id="COG4978">
    <property type="taxonomic scope" value="Bacteria"/>
</dbReference>
<dbReference type="GO" id="GO:0003700">
    <property type="term" value="F:DNA-binding transcription factor activity"/>
    <property type="evidence" value="ECO:0007669"/>
    <property type="project" value="InterPro"/>
</dbReference>
<sequence>MFQIGEFSKLSGTSSRMLRHYEKQALLIPDKKDPITGYRYYTAQQLTTINQIKQLQKMGFSLATIQTILSSENVTIFETQLSIREKELQKEVEVLKTQQAMIDSIQQLFDKKMAYLDYAVVKKTLPKRQVMSLRKHISNASDEYTLWQKLYEEVEKQHVEVIPAFFGISIYHDPEYKEKNVDLEVQNTVTGTYMNTPEILFRKIDEMAVASVTFSGPYTQLPQVMEALARWIEVHSYQISGPMFNVNHVSPATEQNSEKWVTESCIPIERKNDE</sequence>
<dbReference type="Gene3D" id="1.10.1660.10">
    <property type="match status" value="1"/>
</dbReference>
<organism evidence="3 4">
    <name type="scientific">Enterococcus phoeniculicola ATCC BAA-412</name>
    <dbReference type="NCBI Taxonomy" id="1158610"/>
    <lineage>
        <taxon>Bacteria</taxon>
        <taxon>Bacillati</taxon>
        <taxon>Bacillota</taxon>
        <taxon>Bacilli</taxon>
        <taxon>Lactobacillales</taxon>
        <taxon>Enterococcaceae</taxon>
        <taxon>Enterococcus</taxon>
    </lineage>
</organism>
<dbReference type="Pfam" id="PF13411">
    <property type="entry name" value="MerR_1"/>
    <property type="match status" value="1"/>
</dbReference>
<dbReference type="SMART" id="SM00422">
    <property type="entry name" value="HTH_MERR"/>
    <property type="match status" value="1"/>
</dbReference>
<dbReference type="OrthoDB" id="9773308at2"/>
<keyword evidence="4" id="KW-1185">Reference proteome</keyword>
<keyword evidence="1" id="KW-0238">DNA-binding</keyword>
<dbReference type="InterPro" id="IPR011256">
    <property type="entry name" value="Reg_factor_effector_dom_sf"/>
</dbReference>